<dbReference type="Gene3D" id="2.10.10.20">
    <property type="entry name" value="Carbohydrate-binding module superfamily 5/12"/>
    <property type="match status" value="2"/>
</dbReference>
<evidence type="ECO:0000313" key="3">
    <source>
        <dbReference type="EMBL" id="HJB90001.1"/>
    </source>
</evidence>
<dbReference type="AlphaFoldDB" id="A0A9D2MQ79"/>
<dbReference type="SUPFAM" id="SSF51055">
    <property type="entry name" value="Carbohydrate binding domain"/>
    <property type="match status" value="1"/>
</dbReference>
<reference evidence="3" key="1">
    <citation type="journal article" date="2021" name="PeerJ">
        <title>Extensive microbial diversity within the chicken gut microbiome revealed by metagenomics and culture.</title>
        <authorList>
            <person name="Gilroy R."/>
            <person name="Ravi A."/>
            <person name="Getino M."/>
            <person name="Pursley I."/>
            <person name="Horton D.L."/>
            <person name="Alikhan N.F."/>
            <person name="Baker D."/>
            <person name="Gharbi K."/>
            <person name="Hall N."/>
            <person name="Watson M."/>
            <person name="Adriaenssens E.M."/>
            <person name="Foster-Nyarko E."/>
            <person name="Jarju S."/>
            <person name="Secka A."/>
            <person name="Antonio M."/>
            <person name="Oren A."/>
            <person name="Chaudhuri R.R."/>
            <person name="La Ragione R."/>
            <person name="Hildebrand F."/>
            <person name="Pallen M.J."/>
        </authorList>
    </citation>
    <scope>NUCLEOTIDE SEQUENCE</scope>
    <source>
        <strain evidence="3">USAMLcec3-2134</strain>
    </source>
</reference>
<dbReference type="GO" id="GO:0004553">
    <property type="term" value="F:hydrolase activity, hydrolyzing O-glycosyl compounds"/>
    <property type="evidence" value="ECO:0007669"/>
    <property type="project" value="InterPro"/>
</dbReference>
<dbReference type="Pfam" id="PF02839">
    <property type="entry name" value="CBM_5_12"/>
    <property type="match status" value="2"/>
</dbReference>
<comment type="caution">
    <text evidence="3">The sequence shown here is derived from an EMBL/GenBank/DDBJ whole genome shotgun (WGS) entry which is preliminary data.</text>
</comment>
<dbReference type="InterPro" id="IPR036573">
    <property type="entry name" value="CBM_sf_5/12"/>
</dbReference>
<organism evidence="3 4">
    <name type="scientific">Candidatus Eisenbergiella merdigallinarum</name>
    <dbReference type="NCBI Taxonomy" id="2838552"/>
    <lineage>
        <taxon>Bacteria</taxon>
        <taxon>Bacillati</taxon>
        <taxon>Bacillota</taxon>
        <taxon>Clostridia</taxon>
        <taxon>Lachnospirales</taxon>
        <taxon>Lachnospiraceae</taxon>
        <taxon>Eisenbergiella</taxon>
    </lineage>
</organism>
<evidence type="ECO:0000313" key="4">
    <source>
        <dbReference type="Proteomes" id="UP000886883"/>
    </source>
</evidence>
<evidence type="ECO:0000256" key="1">
    <source>
        <dbReference type="ARBA" id="ARBA00022801"/>
    </source>
</evidence>
<gene>
    <name evidence="3" type="ORF">H9763_00845</name>
</gene>
<protein>
    <recommendedName>
        <fullName evidence="2">Chitin-binding type-3 domain-containing protein</fullName>
    </recommendedName>
</protein>
<sequence length="149" mass="16293">MGILSDIALGNLGAIIGQAKISAAGNTDEQALKVPQLYPDWETLEEGTYLAAGDRVNDQSVLYRVLQGHQVQASWTPADAPSLFTKILIPDPEVIPEWEQPGAENAYSAGDRVTHNGKTWESLVDHNVWEPGVVGTEEQWKEVEEEKGV</sequence>
<dbReference type="EMBL" id="DWXE01000004">
    <property type="protein sequence ID" value="HJB90001.1"/>
    <property type="molecule type" value="Genomic_DNA"/>
</dbReference>
<accession>A0A9D2MQ79</accession>
<feature type="domain" description="Chitin-binding type-3" evidence="2">
    <location>
        <begin position="103"/>
        <end position="134"/>
    </location>
</feature>
<evidence type="ECO:0000259" key="2">
    <source>
        <dbReference type="Pfam" id="PF02839"/>
    </source>
</evidence>
<dbReference type="InterPro" id="IPR003610">
    <property type="entry name" value="CBM5/12"/>
</dbReference>
<dbReference type="GO" id="GO:0005576">
    <property type="term" value="C:extracellular region"/>
    <property type="evidence" value="ECO:0007669"/>
    <property type="project" value="InterPro"/>
</dbReference>
<name>A0A9D2MQ79_9FIRM</name>
<proteinExistence type="predicted"/>
<keyword evidence="1" id="KW-0378">Hydrolase</keyword>
<reference evidence="3" key="2">
    <citation type="submission" date="2021-04" db="EMBL/GenBank/DDBJ databases">
        <authorList>
            <person name="Gilroy R."/>
        </authorList>
    </citation>
    <scope>NUCLEOTIDE SEQUENCE</scope>
    <source>
        <strain evidence="3">USAMLcec3-2134</strain>
    </source>
</reference>
<dbReference type="GO" id="GO:0030246">
    <property type="term" value="F:carbohydrate binding"/>
    <property type="evidence" value="ECO:0007669"/>
    <property type="project" value="InterPro"/>
</dbReference>
<dbReference type="Proteomes" id="UP000886883">
    <property type="component" value="Unassembled WGS sequence"/>
</dbReference>
<feature type="domain" description="Chitin-binding type-3" evidence="2">
    <location>
        <begin position="46"/>
        <end position="84"/>
    </location>
</feature>
<dbReference type="GO" id="GO:0005975">
    <property type="term" value="P:carbohydrate metabolic process"/>
    <property type="evidence" value="ECO:0007669"/>
    <property type="project" value="InterPro"/>
</dbReference>